<dbReference type="GO" id="GO:0006508">
    <property type="term" value="P:proteolysis"/>
    <property type="evidence" value="ECO:0007669"/>
    <property type="project" value="UniProtKB-KW"/>
</dbReference>
<keyword evidence="3" id="KW-0378">Hydrolase</keyword>
<dbReference type="Gramene" id="EOX99404">
    <property type="protein sequence ID" value="EOX99404"/>
    <property type="gene ID" value="TCM_008088"/>
</dbReference>
<dbReference type="Gene3D" id="3.40.395.10">
    <property type="entry name" value="Adenoviral Proteinase, Chain A"/>
    <property type="match status" value="1"/>
</dbReference>
<evidence type="ECO:0000256" key="2">
    <source>
        <dbReference type="ARBA" id="ARBA00022670"/>
    </source>
</evidence>
<gene>
    <name evidence="5" type="ORF">TCM_008088</name>
</gene>
<dbReference type="InterPro" id="IPR038765">
    <property type="entry name" value="Papain-like_cys_pep_sf"/>
</dbReference>
<dbReference type="SUPFAM" id="SSF54001">
    <property type="entry name" value="Cysteine proteinases"/>
    <property type="match status" value="1"/>
</dbReference>
<protein>
    <submittedName>
        <fullName evidence="5">Uncharacterized protein isoform 1</fullName>
    </submittedName>
</protein>
<evidence type="ECO:0000256" key="1">
    <source>
        <dbReference type="ARBA" id="ARBA00005234"/>
    </source>
</evidence>
<sequence length="159" mass="18635">MPTELMDTQQIDACISVLCKRVHEHHPQHYEQRICIVDTTFYLILLHLSQEIQPSPIKKTFKLSEAVMPDDVLEYARGGRPPWGLPWHEVDSILIPCFFDGHWVVVHPNLLKWTMMLVDSSYSRKEALKSSLRDKQMSLLTSLFPIICQKVRYFVNSRR</sequence>
<keyword evidence="2" id="KW-0645">Protease</keyword>
<dbReference type="HOGENOM" id="CLU_1762068_0_0_1"/>
<dbReference type="InParanoid" id="A0A061E2Y3"/>
<proteinExistence type="inferred from homology"/>
<evidence type="ECO:0000259" key="4">
    <source>
        <dbReference type="Pfam" id="PF02902"/>
    </source>
</evidence>
<evidence type="ECO:0000313" key="5">
    <source>
        <dbReference type="EMBL" id="EOX99404.1"/>
    </source>
</evidence>
<dbReference type="Pfam" id="PF02902">
    <property type="entry name" value="Peptidase_C48"/>
    <property type="match status" value="1"/>
</dbReference>
<dbReference type="InterPro" id="IPR003653">
    <property type="entry name" value="Peptidase_C48_C"/>
</dbReference>
<dbReference type="Proteomes" id="UP000026915">
    <property type="component" value="Chromosome 2"/>
</dbReference>
<dbReference type="AlphaFoldDB" id="A0A061E2Y3"/>
<accession>A0A061E2Y3</accession>
<reference evidence="5 6" key="1">
    <citation type="journal article" date="2013" name="Genome Biol.">
        <title>The genome sequence of the most widely cultivated cacao type and its use to identify candidate genes regulating pod color.</title>
        <authorList>
            <person name="Motamayor J.C."/>
            <person name="Mockaitis K."/>
            <person name="Schmutz J."/>
            <person name="Haiminen N."/>
            <person name="Iii D.L."/>
            <person name="Cornejo O."/>
            <person name="Findley S.D."/>
            <person name="Zheng P."/>
            <person name="Utro F."/>
            <person name="Royaert S."/>
            <person name="Saski C."/>
            <person name="Jenkins J."/>
            <person name="Podicheti R."/>
            <person name="Zhao M."/>
            <person name="Scheffler B.E."/>
            <person name="Stack J.C."/>
            <person name="Feltus F.A."/>
            <person name="Mustiga G.M."/>
            <person name="Amores F."/>
            <person name="Phillips W."/>
            <person name="Marelli J.P."/>
            <person name="May G.D."/>
            <person name="Shapiro H."/>
            <person name="Ma J."/>
            <person name="Bustamante C.D."/>
            <person name="Schnell R.J."/>
            <person name="Main D."/>
            <person name="Gilbert D."/>
            <person name="Parida L."/>
            <person name="Kuhn D.N."/>
        </authorList>
    </citation>
    <scope>NUCLEOTIDE SEQUENCE [LARGE SCALE GENOMIC DNA]</scope>
    <source>
        <strain evidence="6">cv. Matina 1-6</strain>
    </source>
</reference>
<dbReference type="GO" id="GO:0008234">
    <property type="term" value="F:cysteine-type peptidase activity"/>
    <property type="evidence" value="ECO:0007669"/>
    <property type="project" value="InterPro"/>
</dbReference>
<comment type="similarity">
    <text evidence="1">Belongs to the peptidase C48 family.</text>
</comment>
<name>A0A061E2Y3_THECC</name>
<dbReference type="EMBL" id="CM001880">
    <property type="protein sequence ID" value="EOX99404.1"/>
    <property type="molecule type" value="Genomic_DNA"/>
</dbReference>
<evidence type="ECO:0000313" key="6">
    <source>
        <dbReference type="Proteomes" id="UP000026915"/>
    </source>
</evidence>
<feature type="domain" description="Ubiquitin-like protease family profile" evidence="4">
    <location>
        <begin position="6"/>
        <end position="129"/>
    </location>
</feature>
<organism evidence="5 6">
    <name type="scientific">Theobroma cacao</name>
    <name type="common">Cacao</name>
    <name type="synonym">Cocoa</name>
    <dbReference type="NCBI Taxonomy" id="3641"/>
    <lineage>
        <taxon>Eukaryota</taxon>
        <taxon>Viridiplantae</taxon>
        <taxon>Streptophyta</taxon>
        <taxon>Embryophyta</taxon>
        <taxon>Tracheophyta</taxon>
        <taxon>Spermatophyta</taxon>
        <taxon>Magnoliopsida</taxon>
        <taxon>eudicotyledons</taxon>
        <taxon>Gunneridae</taxon>
        <taxon>Pentapetalae</taxon>
        <taxon>rosids</taxon>
        <taxon>malvids</taxon>
        <taxon>Malvales</taxon>
        <taxon>Malvaceae</taxon>
        <taxon>Byttnerioideae</taxon>
        <taxon>Theobroma</taxon>
    </lineage>
</organism>
<keyword evidence="6" id="KW-1185">Reference proteome</keyword>
<evidence type="ECO:0000256" key="3">
    <source>
        <dbReference type="ARBA" id="ARBA00022801"/>
    </source>
</evidence>